<accession>A0A919JSN0</accession>
<dbReference type="Proteomes" id="UP000636960">
    <property type="component" value="Unassembled WGS sequence"/>
</dbReference>
<dbReference type="EMBL" id="BOMV01000009">
    <property type="protein sequence ID" value="GIE94095.1"/>
    <property type="molecule type" value="Genomic_DNA"/>
</dbReference>
<dbReference type="AlphaFoldDB" id="A0A919JSN0"/>
<reference evidence="2" key="1">
    <citation type="submission" date="2021-01" db="EMBL/GenBank/DDBJ databases">
        <title>Whole genome shotgun sequence of Actinoplanes rishiriensis NBRC 108556.</title>
        <authorList>
            <person name="Komaki H."/>
            <person name="Tamura T."/>
        </authorList>
    </citation>
    <scope>NUCLEOTIDE SEQUENCE</scope>
    <source>
        <strain evidence="2">NBRC 108556</strain>
    </source>
</reference>
<protein>
    <submittedName>
        <fullName evidence="2">Uncharacterized protein</fullName>
    </submittedName>
</protein>
<feature type="chain" id="PRO_5039021201" evidence="1">
    <location>
        <begin position="17"/>
        <end position="367"/>
    </location>
</feature>
<name>A0A919JSN0_9ACTN</name>
<gene>
    <name evidence="2" type="ORF">Ari01nite_15600</name>
</gene>
<evidence type="ECO:0000256" key="1">
    <source>
        <dbReference type="SAM" id="SignalP"/>
    </source>
</evidence>
<organism evidence="2 3">
    <name type="scientific">Paractinoplanes rishiriensis</name>
    <dbReference type="NCBI Taxonomy" id="1050105"/>
    <lineage>
        <taxon>Bacteria</taxon>
        <taxon>Bacillati</taxon>
        <taxon>Actinomycetota</taxon>
        <taxon>Actinomycetes</taxon>
        <taxon>Micromonosporales</taxon>
        <taxon>Micromonosporaceae</taxon>
        <taxon>Paractinoplanes</taxon>
    </lineage>
</organism>
<dbReference type="RefSeq" id="WP_203780422.1">
    <property type="nucleotide sequence ID" value="NZ_BOMV01000009.1"/>
</dbReference>
<sequence>MTARRTLLLVALGALAGCGHDGEAPAILAPLPAEPGTPPPAGRLKTVEQWTAVFEQSWDYQGETGLPMSRSADSRDHYDLSYSVDACVAMFRATGGRRYLDRAVQLVTNVAGSAVPSRSIPGSTFRDHYLGWPSSKSGQDGDEVPLYESYFWRYGTALLAAMHDAGLLTPDYRRLLEFAEVQVFEKWFARGADETIYRERTHMAAHWALIAVHLAGMTADPARRDRYREVSTTIDRRLRDQMRRNPVEPTAYFWSDRWGSAARPGQDVGHGNGVVAYVLETPTWTTTDLAAFAALLTRVVWPAGQTYRGYVDGSGTDNGWYADGFVKLGRTDPAVQLRLDQHRVVNDQFAANMALNARMLRAGQGRQ</sequence>
<evidence type="ECO:0000313" key="3">
    <source>
        <dbReference type="Proteomes" id="UP000636960"/>
    </source>
</evidence>
<evidence type="ECO:0000313" key="2">
    <source>
        <dbReference type="EMBL" id="GIE94095.1"/>
    </source>
</evidence>
<feature type="signal peptide" evidence="1">
    <location>
        <begin position="1"/>
        <end position="16"/>
    </location>
</feature>
<dbReference type="PROSITE" id="PS51257">
    <property type="entry name" value="PROKAR_LIPOPROTEIN"/>
    <property type="match status" value="1"/>
</dbReference>
<comment type="caution">
    <text evidence="2">The sequence shown here is derived from an EMBL/GenBank/DDBJ whole genome shotgun (WGS) entry which is preliminary data.</text>
</comment>
<proteinExistence type="predicted"/>
<keyword evidence="1" id="KW-0732">Signal</keyword>
<keyword evidence="3" id="KW-1185">Reference proteome</keyword>